<dbReference type="Proteomes" id="UP001480595">
    <property type="component" value="Unassembled WGS sequence"/>
</dbReference>
<dbReference type="PANTHER" id="PTHR48228:SF5">
    <property type="entry name" value="ALPHA-METHYLACYL-COA RACEMASE"/>
    <property type="match status" value="1"/>
</dbReference>
<dbReference type="Pfam" id="PF01205">
    <property type="entry name" value="Impact_N"/>
    <property type="match status" value="1"/>
</dbReference>
<organism evidence="4 5">
    <name type="scientific">Apiospora phragmitis</name>
    <dbReference type="NCBI Taxonomy" id="2905665"/>
    <lineage>
        <taxon>Eukaryota</taxon>
        <taxon>Fungi</taxon>
        <taxon>Dikarya</taxon>
        <taxon>Ascomycota</taxon>
        <taxon>Pezizomycotina</taxon>
        <taxon>Sordariomycetes</taxon>
        <taxon>Xylariomycetidae</taxon>
        <taxon>Amphisphaeriales</taxon>
        <taxon>Apiosporaceae</taxon>
        <taxon>Apiospora</taxon>
    </lineage>
</organism>
<keyword evidence="2" id="KW-0175">Coiled coil</keyword>
<dbReference type="GeneID" id="92093680"/>
<dbReference type="Gene3D" id="3.30.230.30">
    <property type="entry name" value="Impact, N-terminal domain"/>
    <property type="match status" value="1"/>
</dbReference>
<sequence length="646" mass="70501">MSEELKDEVEAINSIYGEGCLVQSSEDSHVYILTPLENPTGDHGKRGDAARELELFREVVGSVYEPGMVCLFDAIEELKRRLEEFAELEQLQHEEEAAAATPEVADEPSRPQAQDPMAIAMSIQEPPWIISDPFVELKSVFVARCANVSSTAEAEGFLQHLLATDKKVRIATHNITAWRIKGPNNTSFQDCNDDGETAAGGRLLHLMQLMDIWGCMVIVTRWYGGHKLGPRRFALINQAARDAFVKAGFLLNLLLARRKDPARPFSGLLLADAGANVLRIDRAIPGKTHTAGAEAPPTGDLLTRRKSSIAVDLKIPSGVALVKELAKTSDIIIDPFRPGVLEKLGLGPDVLCAANPRLVYGRMAGFRRDGKYAAMAGHDINYLAVSGVLSMLGRRGEKPHPPWNILADFAGGGATLFQGILLATISREKTGRGQVVEANMVDGASYLATFPRQALKTPMVSEPRGGNMLDGGCPFYDTYETKDGKYVAVGALEPQFYSALVRGLGLSDDWNQTRADRGTWPEMARQVEAVFRSKTRAEWEKVFDGTDACVTPVLEYPELETDPGLEGDQRPNVTLRDTPLLAAHQKATDPVMQGQGDGWPGNGYENQPLLPGQDGEEALRSWFGLGKETDYGVQKGGLVLKPRSKL</sequence>
<dbReference type="InterPro" id="IPR003673">
    <property type="entry name" value="CoA-Trfase_fam_III"/>
</dbReference>
<comment type="caution">
    <text evidence="4">The sequence shown here is derived from an EMBL/GenBank/DDBJ whole genome shotgun (WGS) entry which is preliminary data.</text>
</comment>
<dbReference type="SUPFAM" id="SSF54211">
    <property type="entry name" value="Ribosomal protein S5 domain 2-like"/>
    <property type="match status" value="1"/>
</dbReference>
<dbReference type="Gene3D" id="3.30.1540.10">
    <property type="entry name" value="formyl-coa transferase, domain 3"/>
    <property type="match status" value="1"/>
</dbReference>
<gene>
    <name evidence="4" type="ORF">PG994_009208</name>
</gene>
<evidence type="ECO:0000313" key="4">
    <source>
        <dbReference type="EMBL" id="KAK8058760.1"/>
    </source>
</evidence>
<dbReference type="EMBL" id="JAQQWL010000009">
    <property type="protein sequence ID" value="KAK8058760.1"/>
    <property type="molecule type" value="Genomic_DNA"/>
</dbReference>
<dbReference type="InterPro" id="IPR020569">
    <property type="entry name" value="UPF0029_Impact_CS"/>
</dbReference>
<evidence type="ECO:0000259" key="3">
    <source>
        <dbReference type="Pfam" id="PF01205"/>
    </source>
</evidence>
<dbReference type="InterPro" id="IPR036956">
    <property type="entry name" value="Impact_N_sf"/>
</dbReference>
<protein>
    <recommendedName>
        <fullName evidence="3">Impact N-terminal domain-containing protein</fullName>
    </recommendedName>
</protein>
<evidence type="ECO:0000256" key="2">
    <source>
        <dbReference type="SAM" id="Coils"/>
    </source>
</evidence>
<keyword evidence="5" id="KW-1185">Reference proteome</keyword>
<dbReference type="InterPro" id="IPR001498">
    <property type="entry name" value="Impact_N"/>
</dbReference>
<feature type="domain" description="Impact N-terminal" evidence="3">
    <location>
        <begin position="138"/>
        <end position="243"/>
    </location>
</feature>
<proteinExistence type="inferred from homology"/>
<dbReference type="SUPFAM" id="SSF89796">
    <property type="entry name" value="CoA-transferase family III (CaiB/BaiF)"/>
    <property type="match status" value="1"/>
</dbReference>
<evidence type="ECO:0000256" key="1">
    <source>
        <dbReference type="ARBA" id="ARBA00008383"/>
    </source>
</evidence>
<dbReference type="RefSeq" id="XP_066714206.1">
    <property type="nucleotide sequence ID" value="XM_066860617.1"/>
</dbReference>
<evidence type="ECO:0000313" key="5">
    <source>
        <dbReference type="Proteomes" id="UP001480595"/>
    </source>
</evidence>
<dbReference type="InterPro" id="IPR020568">
    <property type="entry name" value="Ribosomal_Su5_D2-typ_SF"/>
</dbReference>
<dbReference type="Gene3D" id="3.40.50.10540">
    <property type="entry name" value="Crotonobetainyl-coa:carnitine coa-transferase, domain 1"/>
    <property type="match status" value="1"/>
</dbReference>
<feature type="coiled-coil region" evidence="2">
    <location>
        <begin position="68"/>
        <end position="95"/>
    </location>
</feature>
<reference evidence="4 5" key="1">
    <citation type="submission" date="2023-01" db="EMBL/GenBank/DDBJ databases">
        <title>Analysis of 21 Apiospora genomes using comparative genomics revels a genus with tremendous synthesis potential of carbohydrate active enzymes and secondary metabolites.</title>
        <authorList>
            <person name="Sorensen T."/>
        </authorList>
    </citation>
    <scope>NUCLEOTIDE SEQUENCE [LARGE SCALE GENOMIC DNA]</scope>
    <source>
        <strain evidence="4 5">CBS 135458</strain>
    </source>
</reference>
<accession>A0ABR1UKZ7</accession>
<dbReference type="InterPro" id="IPR023606">
    <property type="entry name" value="CoA-Trfase_III_dom_1_sf"/>
</dbReference>
<dbReference type="PANTHER" id="PTHR48228">
    <property type="entry name" value="SUCCINYL-COA--D-CITRAMALATE COA-TRANSFERASE"/>
    <property type="match status" value="1"/>
</dbReference>
<dbReference type="Pfam" id="PF02515">
    <property type="entry name" value="CoA_transf_3"/>
    <property type="match status" value="1"/>
</dbReference>
<name>A0ABR1UKZ7_9PEZI</name>
<dbReference type="InterPro" id="IPR050509">
    <property type="entry name" value="CoA-transferase_III"/>
</dbReference>
<dbReference type="PROSITE" id="PS00910">
    <property type="entry name" value="UPF0029"/>
    <property type="match status" value="1"/>
</dbReference>
<dbReference type="InterPro" id="IPR044855">
    <property type="entry name" value="CoA-Trfase_III_dom3_sf"/>
</dbReference>
<comment type="similarity">
    <text evidence="1">Belongs to the CoA-transferase III family.</text>
</comment>